<feature type="compositionally biased region" description="Basic and acidic residues" evidence="3">
    <location>
        <begin position="497"/>
        <end position="552"/>
    </location>
</feature>
<feature type="domain" description="RRM" evidence="4">
    <location>
        <begin position="401"/>
        <end position="479"/>
    </location>
</feature>
<accession>A0A1A8X1Q8</accession>
<evidence type="ECO:0000256" key="2">
    <source>
        <dbReference type="PROSITE-ProRule" id="PRU00176"/>
    </source>
</evidence>
<dbReference type="AlphaFoldDB" id="A0A1A8X1Q8"/>
<keyword evidence="1 2" id="KW-0694">RNA-binding</keyword>
<dbReference type="PROSITE" id="PS50102">
    <property type="entry name" value="RRM"/>
    <property type="match status" value="1"/>
</dbReference>
<dbReference type="InterPro" id="IPR000504">
    <property type="entry name" value="RRM_dom"/>
</dbReference>
<name>A0A1A8X1Q8_PLAOA</name>
<organism evidence="5 6">
    <name type="scientific">Plasmodium ovale curtisi</name>
    <dbReference type="NCBI Taxonomy" id="864141"/>
    <lineage>
        <taxon>Eukaryota</taxon>
        <taxon>Sar</taxon>
        <taxon>Alveolata</taxon>
        <taxon>Apicomplexa</taxon>
        <taxon>Aconoidasida</taxon>
        <taxon>Haemosporida</taxon>
        <taxon>Plasmodiidae</taxon>
        <taxon>Plasmodium</taxon>
        <taxon>Plasmodium (Plasmodium)</taxon>
    </lineage>
</organism>
<dbReference type="EMBL" id="FLQV01001173">
    <property type="protein sequence ID" value="SBS99162.1"/>
    <property type="molecule type" value="Genomic_DNA"/>
</dbReference>
<feature type="compositionally biased region" description="Basic residues" evidence="3">
    <location>
        <begin position="24"/>
        <end position="41"/>
    </location>
</feature>
<dbReference type="Proteomes" id="UP000078546">
    <property type="component" value="Unassembled WGS sequence"/>
</dbReference>
<dbReference type="GO" id="GO:0005686">
    <property type="term" value="C:U2 snRNP"/>
    <property type="evidence" value="ECO:0007669"/>
    <property type="project" value="TreeGrafter"/>
</dbReference>
<dbReference type="GO" id="GO:0071011">
    <property type="term" value="C:precatalytic spliceosome"/>
    <property type="evidence" value="ECO:0007669"/>
    <property type="project" value="TreeGrafter"/>
</dbReference>
<dbReference type="PANTHER" id="PTHR45880:SF1">
    <property type="entry name" value="RNA-BINDING MOTIF PROTEIN, X-LINKED 2"/>
    <property type="match status" value="1"/>
</dbReference>
<evidence type="ECO:0000256" key="1">
    <source>
        <dbReference type="ARBA" id="ARBA00022884"/>
    </source>
</evidence>
<gene>
    <name evidence="5" type="ORF">POVCU1_051040</name>
</gene>
<dbReference type="SMART" id="SM00360">
    <property type="entry name" value="RRM"/>
    <property type="match status" value="1"/>
</dbReference>
<dbReference type="InterPro" id="IPR035979">
    <property type="entry name" value="RBD_domain_sf"/>
</dbReference>
<dbReference type="PANTHER" id="PTHR45880">
    <property type="entry name" value="RNA-BINDING MOTIF PROTEIN, X-LINKED 2"/>
    <property type="match status" value="1"/>
</dbReference>
<dbReference type="CDD" id="cd00590">
    <property type="entry name" value="RRM_SF"/>
    <property type="match status" value="1"/>
</dbReference>
<dbReference type="Gene3D" id="3.30.70.330">
    <property type="match status" value="2"/>
</dbReference>
<dbReference type="GO" id="GO:0071013">
    <property type="term" value="C:catalytic step 2 spliceosome"/>
    <property type="evidence" value="ECO:0007669"/>
    <property type="project" value="TreeGrafter"/>
</dbReference>
<evidence type="ECO:0000313" key="6">
    <source>
        <dbReference type="Proteomes" id="UP000078546"/>
    </source>
</evidence>
<proteinExistence type="predicted"/>
<sequence>MKQSKIRKRPDSDQGNMPNEKSVKKEKKSKKRKAKKLKGILKGKTNDSNCRGSKTIVKRSRNGEDAIHMEKEKEKKVNTKYSEGNDINDVELGGNFEKDTEEETPREKKKKNKVKKDKEKKNNVKGDKEKKNNMKRDKEKKNNLKRDKEKKNNVKRDKEKKNNLKRDKEKKNNVKRDKEKKNNLKRDKGGIIHSIVDFLSKYEKESRPVGGIKQKNEGARSDVSPHAMHTRKEKAQRDAEQEKAAETEEEKEIKSQMTGEKRDKVLMYSEEDIKERKERTVFVGNVPIKNMNPTMLLKILNVQKSMVDAVWFRCIPLEEKYIHRKKLGVMLRKFTVSEGETEDGLCPHRIISNAKDNMNANITLKRKEDMKTLLDKNGTVYNGYVLRIRKHGEEDNFYRKKTVCIKNLDKSLNEKDLYFLFKEVDEIKGIRMLRDVRTYVSKGICFVLFKNRASVRKAIDMFNGKTINDRKIIVEKVEDEKEAEKKGRSEKCAFVKRSEERKSMNRNVDRNVHRNGDRYIHRNGDRSVHRNGDRYIHRNGDRSVHRNGDRNGSRNGSRNGGRNGGRIFDKSNMKKKKYTRTKRKEKKKRKEKENEHEKEKKKKKNDEQIGASKTLI</sequence>
<dbReference type="InterPro" id="IPR012677">
    <property type="entry name" value="Nucleotide-bd_a/b_plait_sf"/>
</dbReference>
<dbReference type="Pfam" id="PF00076">
    <property type="entry name" value="RRM_1"/>
    <property type="match status" value="1"/>
</dbReference>
<evidence type="ECO:0000259" key="4">
    <source>
        <dbReference type="PROSITE" id="PS50102"/>
    </source>
</evidence>
<evidence type="ECO:0000256" key="3">
    <source>
        <dbReference type="SAM" id="MobiDB-lite"/>
    </source>
</evidence>
<feature type="region of interest" description="Disordered" evidence="3">
    <location>
        <begin position="1"/>
        <end position="193"/>
    </location>
</feature>
<protein>
    <submittedName>
        <fullName evidence="5">Large subunit rRNA processing RRM protein, putative</fullName>
    </submittedName>
</protein>
<feature type="compositionally biased region" description="Basic residues" evidence="3">
    <location>
        <begin position="573"/>
        <end position="590"/>
    </location>
</feature>
<feature type="compositionally biased region" description="Basic and acidic residues" evidence="3">
    <location>
        <begin position="61"/>
        <end position="77"/>
    </location>
</feature>
<dbReference type="GO" id="GO:0000398">
    <property type="term" value="P:mRNA splicing, via spliceosome"/>
    <property type="evidence" value="ECO:0007669"/>
    <property type="project" value="TreeGrafter"/>
</dbReference>
<feature type="compositionally biased region" description="Basic and acidic residues" evidence="3">
    <location>
        <begin position="116"/>
        <end position="190"/>
    </location>
</feature>
<dbReference type="InterPro" id="IPR051847">
    <property type="entry name" value="RNA_proc/Spliceosome_comp"/>
</dbReference>
<evidence type="ECO:0000313" key="5">
    <source>
        <dbReference type="EMBL" id="SBS99162.1"/>
    </source>
</evidence>
<feature type="region of interest" description="Disordered" evidence="3">
    <location>
        <begin position="205"/>
        <end position="258"/>
    </location>
</feature>
<dbReference type="GO" id="GO:0003723">
    <property type="term" value="F:RNA binding"/>
    <property type="evidence" value="ECO:0007669"/>
    <property type="project" value="UniProtKB-UniRule"/>
</dbReference>
<reference evidence="6" key="1">
    <citation type="submission" date="2016-05" db="EMBL/GenBank/DDBJ databases">
        <authorList>
            <person name="Naeem Raeece"/>
        </authorList>
    </citation>
    <scope>NUCLEOTIDE SEQUENCE [LARGE SCALE GENOMIC DNA]</scope>
</reference>
<dbReference type="SUPFAM" id="SSF54928">
    <property type="entry name" value="RNA-binding domain, RBD"/>
    <property type="match status" value="1"/>
</dbReference>
<feature type="region of interest" description="Disordered" evidence="3">
    <location>
        <begin position="497"/>
        <end position="616"/>
    </location>
</feature>
<feature type="compositionally biased region" description="Basic and acidic residues" evidence="3">
    <location>
        <begin position="233"/>
        <end position="258"/>
    </location>
</feature>